<accession>A0A6C0LMM1</accession>
<dbReference type="AlphaFoldDB" id="A0A6C0LMM1"/>
<reference evidence="1" key="1">
    <citation type="journal article" date="2020" name="Nature">
        <title>Giant virus diversity and host interactions through global metagenomics.</title>
        <authorList>
            <person name="Schulz F."/>
            <person name="Roux S."/>
            <person name="Paez-Espino D."/>
            <person name="Jungbluth S."/>
            <person name="Walsh D.A."/>
            <person name="Denef V.J."/>
            <person name="McMahon K.D."/>
            <person name="Konstantinidis K.T."/>
            <person name="Eloe-Fadrosh E.A."/>
            <person name="Kyrpides N.C."/>
            <person name="Woyke T."/>
        </authorList>
    </citation>
    <scope>NUCLEOTIDE SEQUENCE</scope>
    <source>
        <strain evidence="1">GVMAG-M-3300027963-21</strain>
    </source>
</reference>
<dbReference type="EMBL" id="MN740530">
    <property type="protein sequence ID" value="QHU31590.1"/>
    <property type="molecule type" value="Genomic_DNA"/>
</dbReference>
<name>A0A6C0LMM1_9ZZZZ</name>
<sequence>MGTQKTLTNEKYIYNCKEFQVYKTKRGAKLIKINNNFVNINNAVSIHNKINEKNLNTMIAENISELTEFDLASELASELALDNRDIGNHSDSNDSCCGSSDSIDGEEYIIVDAQH</sequence>
<protein>
    <submittedName>
        <fullName evidence="1">Uncharacterized protein</fullName>
    </submittedName>
</protein>
<proteinExistence type="predicted"/>
<organism evidence="1">
    <name type="scientific">viral metagenome</name>
    <dbReference type="NCBI Taxonomy" id="1070528"/>
    <lineage>
        <taxon>unclassified sequences</taxon>
        <taxon>metagenomes</taxon>
        <taxon>organismal metagenomes</taxon>
    </lineage>
</organism>
<evidence type="ECO:0000313" key="1">
    <source>
        <dbReference type="EMBL" id="QHU31590.1"/>
    </source>
</evidence>